<feature type="compositionally biased region" description="Low complexity" evidence="11">
    <location>
        <begin position="494"/>
        <end position="516"/>
    </location>
</feature>
<evidence type="ECO:0000256" key="3">
    <source>
        <dbReference type="ARBA" id="ARBA00022771"/>
    </source>
</evidence>
<dbReference type="SUPFAM" id="SSF57667">
    <property type="entry name" value="beta-beta-alpha zinc fingers"/>
    <property type="match status" value="1"/>
</dbReference>
<evidence type="ECO:0000256" key="8">
    <source>
        <dbReference type="ARBA" id="ARBA00046357"/>
    </source>
</evidence>
<evidence type="ECO:0000256" key="7">
    <source>
        <dbReference type="ARBA" id="ARBA00023274"/>
    </source>
</evidence>
<dbReference type="GO" id="GO:0000243">
    <property type="term" value="C:commitment complex"/>
    <property type="evidence" value="ECO:0007669"/>
    <property type="project" value="UniProtKB-UniRule"/>
</dbReference>
<evidence type="ECO:0000313" key="14">
    <source>
        <dbReference type="Proteomes" id="UP000010552"/>
    </source>
</evidence>
<dbReference type="Pfam" id="PF24917">
    <property type="entry name" value="BLTP3A_B"/>
    <property type="match status" value="1"/>
</dbReference>
<evidence type="ECO:0000256" key="11">
    <source>
        <dbReference type="SAM" id="MobiDB-lite"/>
    </source>
</evidence>
<evidence type="ECO:0000256" key="6">
    <source>
        <dbReference type="ARBA" id="ARBA00023242"/>
    </source>
</evidence>
<dbReference type="Pfam" id="PF06220">
    <property type="entry name" value="zf-U1"/>
    <property type="match status" value="1"/>
</dbReference>
<proteinExistence type="inferred from homology"/>
<keyword evidence="10" id="KW-0175">Coiled coil</keyword>
<dbReference type="FunFam" id="3.30.160.60:FF:000059">
    <property type="entry name" value="U1 small nuclear ribonucleoprotein C"/>
    <property type="match status" value="1"/>
</dbReference>
<feature type="compositionally biased region" description="Pro residues" evidence="11">
    <location>
        <begin position="93"/>
        <end position="102"/>
    </location>
</feature>
<dbReference type="STRING" id="9402.L5L007"/>
<dbReference type="PANTHER" id="PTHR22774">
    <property type="entry name" value="CHOREIN N-TERMINAL DOMAIN-CONTAINING PROTEIN"/>
    <property type="match status" value="1"/>
</dbReference>
<keyword evidence="2 9" id="KW-0479">Metal-binding</keyword>
<name>L5L007_PTEAL</name>
<dbReference type="HAMAP" id="MF_03153">
    <property type="entry name" value="U1_C"/>
    <property type="match status" value="1"/>
</dbReference>
<comment type="similarity">
    <text evidence="9">Belongs to the U1 small nuclear ribonucleoprotein C family.</text>
</comment>
<comment type="function">
    <text evidence="9">Component of the spliceosomal U1 snRNP, which is essential for recognition of the pre-mRNA 5' splice-site and the subsequent assembly of the spliceosome. SNRPC/U1-C is directly involved in initial 5' splice-site recognition for both constitutive and regulated alternative splicing. The interaction with the 5' splice-site seems to precede base-pairing between the pre-mRNA and the U1 snRNA. Stimulates commitment or early (E) complex formation by stabilizing the base pairing of the 5' end of the U1 snRNA and the 5' splice-site region.</text>
</comment>
<dbReference type="GO" id="GO:0000395">
    <property type="term" value="P:mRNA 5'-splice site recognition"/>
    <property type="evidence" value="ECO:0007669"/>
    <property type="project" value="UniProtKB-UniRule"/>
</dbReference>
<dbReference type="PROSITE" id="PS50171">
    <property type="entry name" value="ZF_MATRIN"/>
    <property type="match status" value="1"/>
</dbReference>
<reference evidence="14" key="1">
    <citation type="journal article" date="2013" name="Science">
        <title>Comparative analysis of bat genomes provides insight into the evolution of flight and immunity.</title>
        <authorList>
            <person name="Zhang G."/>
            <person name="Cowled C."/>
            <person name="Shi Z."/>
            <person name="Huang Z."/>
            <person name="Bishop-Lilly K.A."/>
            <person name="Fang X."/>
            <person name="Wynne J.W."/>
            <person name="Xiong Z."/>
            <person name="Baker M.L."/>
            <person name="Zhao W."/>
            <person name="Tachedjian M."/>
            <person name="Zhu Y."/>
            <person name="Zhou P."/>
            <person name="Jiang X."/>
            <person name="Ng J."/>
            <person name="Yang L."/>
            <person name="Wu L."/>
            <person name="Xiao J."/>
            <person name="Feng Y."/>
            <person name="Chen Y."/>
            <person name="Sun X."/>
            <person name="Zhang Y."/>
            <person name="Marsh G.A."/>
            <person name="Crameri G."/>
            <person name="Broder C.C."/>
            <person name="Frey K.G."/>
            <person name="Wang L.F."/>
            <person name="Wang J."/>
        </authorList>
    </citation>
    <scope>NUCLEOTIDE SEQUENCE [LARGE SCALE GENOMIC DNA]</scope>
</reference>
<evidence type="ECO:0000256" key="5">
    <source>
        <dbReference type="ARBA" id="ARBA00022884"/>
    </source>
</evidence>
<feature type="domain" description="Matrin-type" evidence="12">
    <location>
        <begin position="4"/>
        <end position="36"/>
    </location>
</feature>
<dbReference type="InterPro" id="IPR026728">
    <property type="entry name" value="BLTP3A/B"/>
</dbReference>
<dbReference type="GO" id="GO:0008270">
    <property type="term" value="F:zinc ion binding"/>
    <property type="evidence" value="ECO:0007669"/>
    <property type="project" value="UniProtKB-UniRule"/>
</dbReference>
<evidence type="ECO:0000313" key="13">
    <source>
        <dbReference type="EMBL" id="ELK16606.1"/>
    </source>
</evidence>
<dbReference type="PANTHER" id="PTHR22774:SF15">
    <property type="entry name" value="BRIDGE-LIKE LIPID TRANSFER PROTEIN FAMILY MEMBER 3A"/>
    <property type="match status" value="1"/>
</dbReference>
<evidence type="ECO:0000259" key="12">
    <source>
        <dbReference type="PROSITE" id="PS50171"/>
    </source>
</evidence>
<dbReference type="EMBL" id="KB030441">
    <property type="protein sequence ID" value="ELK16606.1"/>
    <property type="molecule type" value="Genomic_DNA"/>
</dbReference>
<dbReference type="InterPro" id="IPR017340">
    <property type="entry name" value="U1_snRNP-C"/>
</dbReference>
<feature type="region of interest" description="Disordered" evidence="11">
    <location>
        <begin position="640"/>
        <end position="664"/>
    </location>
</feature>
<comment type="subunit">
    <text evidence="9">U1 snRNP is composed of the 7 core Sm proteins SNRPB, SNRPD1, SNRPD2, SNRPD3, SNRPE, SNRPF and SNRPG that assemble in a heptameric protein ring on the Sm site of the small nuclear RNA to form the core snRNP, and at least 3 U1 snRNP-specific proteins SNRNP70/U1-70K, SNRPA/U1-A and SNRPC/U1-C. SNRPC/U1-C interacts with U1 snRNA and the 5' splice-site region of the pre-mRNA.</text>
</comment>
<dbReference type="GO" id="GO:0030627">
    <property type="term" value="F:pre-mRNA 5'-splice site binding"/>
    <property type="evidence" value="ECO:0007669"/>
    <property type="project" value="InterPro"/>
</dbReference>
<dbReference type="GO" id="GO:0042826">
    <property type="term" value="F:histone deacetylase binding"/>
    <property type="evidence" value="ECO:0007669"/>
    <property type="project" value="TreeGrafter"/>
</dbReference>
<keyword evidence="5 9" id="KW-0694">RNA-binding</keyword>
<feature type="compositionally biased region" description="Polar residues" evidence="11">
    <location>
        <begin position="1385"/>
        <end position="1394"/>
    </location>
</feature>
<dbReference type="InterPro" id="IPR003604">
    <property type="entry name" value="Matrin/U1-like-C_Znf_C2H2"/>
</dbReference>
<dbReference type="GO" id="GO:0071004">
    <property type="term" value="C:U2-type prespliceosome"/>
    <property type="evidence" value="ECO:0007669"/>
    <property type="project" value="UniProtKB-UniRule"/>
</dbReference>
<feature type="compositionally biased region" description="Basic and acidic residues" evidence="11">
    <location>
        <begin position="189"/>
        <end position="208"/>
    </location>
</feature>
<keyword evidence="7 9" id="KW-0687">Ribonucleoprotein</keyword>
<dbReference type="InParanoid" id="L5L007"/>
<dbReference type="SMART" id="SM00451">
    <property type="entry name" value="ZnF_U1"/>
    <property type="match status" value="1"/>
</dbReference>
<evidence type="ECO:0000256" key="1">
    <source>
        <dbReference type="ARBA" id="ARBA00004123"/>
    </source>
</evidence>
<evidence type="ECO:0000256" key="10">
    <source>
        <dbReference type="SAM" id="Coils"/>
    </source>
</evidence>
<dbReference type="InterPro" id="IPR000690">
    <property type="entry name" value="Matrin/U1-C_Znf_C2H2"/>
</dbReference>
<dbReference type="Gene3D" id="3.30.160.60">
    <property type="entry name" value="Classic Zinc Finger"/>
    <property type="match status" value="1"/>
</dbReference>
<feature type="region of interest" description="Disordered" evidence="11">
    <location>
        <begin position="1320"/>
        <end position="1340"/>
    </location>
</feature>
<feature type="compositionally biased region" description="Basic and acidic residues" evidence="11">
    <location>
        <begin position="1122"/>
        <end position="1131"/>
    </location>
</feature>
<feature type="region of interest" description="Disordered" evidence="11">
    <location>
        <begin position="186"/>
        <end position="211"/>
    </location>
</feature>
<accession>L5L007</accession>
<keyword evidence="6 9" id="KW-0539">Nucleus</keyword>
<dbReference type="Proteomes" id="UP000010552">
    <property type="component" value="Unassembled WGS sequence"/>
</dbReference>
<comment type="subcellular location">
    <subcellularLocation>
        <location evidence="1 9">Nucleus</location>
    </subcellularLocation>
</comment>
<feature type="region of interest" description="Disordered" evidence="11">
    <location>
        <begin position="478"/>
        <end position="516"/>
    </location>
</feature>
<dbReference type="InterPro" id="IPR036236">
    <property type="entry name" value="Znf_C2H2_sf"/>
</dbReference>
<dbReference type="GO" id="GO:0030619">
    <property type="term" value="F:U1 snRNA binding"/>
    <property type="evidence" value="ECO:0007669"/>
    <property type="project" value="UniProtKB-UniRule"/>
</dbReference>
<keyword evidence="14" id="KW-1185">Reference proteome</keyword>
<feature type="region of interest" description="Disordered" evidence="11">
    <location>
        <begin position="1195"/>
        <end position="1215"/>
    </location>
</feature>
<feature type="region of interest" description="Disordered" evidence="11">
    <location>
        <begin position="83"/>
        <end position="102"/>
    </location>
</feature>
<feature type="coiled-coil region" evidence="10">
    <location>
        <begin position="1617"/>
        <end position="1644"/>
    </location>
</feature>
<evidence type="ECO:0000256" key="9">
    <source>
        <dbReference type="HAMAP-Rule" id="MF_03153"/>
    </source>
</evidence>
<keyword evidence="3 9" id="KW-0863">Zinc-finger</keyword>
<evidence type="ECO:0000256" key="2">
    <source>
        <dbReference type="ARBA" id="ARBA00022723"/>
    </source>
</evidence>
<dbReference type="GO" id="GO:0003729">
    <property type="term" value="F:mRNA binding"/>
    <property type="evidence" value="ECO:0007669"/>
    <property type="project" value="UniProtKB-UniRule"/>
</dbReference>
<protein>
    <recommendedName>
        <fullName evidence="9">U1 small nuclear ribonucleoprotein C</fullName>
        <shortName evidence="9">U1 snRNP C</shortName>
        <shortName evidence="9">U1-C</shortName>
        <shortName evidence="9">U1C</shortName>
    </recommendedName>
</protein>
<dbReference type="FunCoup" id="L5L007">
    <property type="interactions" value="1855"/>
</dbReference>
<sequence>MPKFYCDYCDTYLTHDSPSVRKTHCSGRKHKENVKDYYQKWMEEQAQSLIDKTTAAFQQGKIPPTPFSAPPPAGAMIPPPPSLRGAMDHTPGAPGPPSAPGVPGPGCTWPQVRQAPGAHHKCVGGDGRPSEIQFLRENSNIHSGSSSPWYDASTSYGGPSYDANDGPSSSRDDACGTCSWNEATYGRPHANDARAPNDETSRPSHDGRGSGMAGIIKKQILKHLSRFTKNLSPDKINLSTLKGEGQLTNLELDEEVLQNVLELPTWLAITRVYCNRASIRIQWTKLKTHPICLCLDKVEVEMKTCEEPRPPNGQSPIALAAGQSEYGFAEKVVEGMFIIVNSITIKIHSKAFHASFELWQLQGYSVNPNWQQSDLRLTRITDPRRGEVLTFKEITWQTLRIEADATDSGDQDLVTTPLRLITNQGRIQIALKRRTKDCNVVASKLMFLLDDLLWVLTDSQLKAMMKYAESLSEAMEKSAQQRKSLAPEPVQVTSPAPSAQQSWAQAFGGSQGSSNNSSNRLSQYFENFDVKESSYHLLISRLDLHICDDSQSREPGVSANRLMGGAMQLTFRKMAFDYYPFHWAGDSCKHWVRHCDAMETRGQWAQKLVMEFQSKMEKWHEETGLKPPWHLGVDSPFRRKADSLSSPRKNPLERSPSQGQQAAFRPPAWNRLRSSCMVIRVDDLDIHQVSSAGQPSKKPSTLLSCSRKLHSLPSQVSAIHIEFTEYYFPDNQELPVPCPNLYIQLNGLTFTMDPVSLLWGNLFCLDLYHSLEQFKAIYKLEDSSQKDEHLDIRLDAFWLKVSFPLEKREQAGSHRPQALVFSASGMTATNTRHAPHCSCPDLQSIFQGFAAAEFFHSNFVHFPKVPGGFSLLHILFLHHAFQMDSSLLQPNALPPQRLKASQDLWSIHFPQISLDFEGTEKFKSHTLNFVAPFPLSIWACLPLRWQQAQARKLLLAAEGRLKPSASFGSPVQSEAFAPDTVSHLRSKTEHDLKSLSGPTEVVEILREDSGSMDNKGPLTHLEDAADVHMLVHSPVHVCVRLDHYQYLALLRLKEVLQGLQEQLTKDTEAMTGSPLQDQMACIGVLFPSAEVALLMHPAPAAAEADSAGSDTTSLIDSELSPSEDREPKSDASSDQGPASPEKVLEDSSIENLAASQGGTLPLESSGELQDSDSFAQQLVGKGHEAVDSLQAKRLSKAQVPSSPAALKPPDSRDTAVNEQGELMPLKNIEGELSSAIHMTKDATKEALHATMDLTKEAVSLTKDAFSLGRDRVTSTMHKMLSLPPAKEPMAKIDEGVAAPVTGSAARLRFFSMKRTVSQQSFDSVSLDNSGPEDRISVDSDGSDSFVMLLESESGPESFPPGSLPNVLDSAGVQGSPIVDGYGQGSPETHSSASPSGEDLNLHPVSVVVLKVNKVSFGIEVRGENLTVALQAEKLTLQQLGTMGLWQFFHGQFPDTSFQESSTLKTGPIRPAVGLRFEVGPGAAVHSPLATKNGFLHLLLQGCDLELLTSVLNGLGPFLEDEEIPEVVPMQIELLNSRITLKDDIPPIYPTSPGPIPITLAMEHVVLKRSDDGVFHIGAAAHDRPSSEVHKSEKRQPLKEQVFLVPTGEAFGQQVKELPTLQKELIETKQALANANQDKEKLLQEIRKYNPLFEL</sequence>
<feature type="region of interest" description="Disordered" evidence="11">
    <location>
        <begin position="1374"/>
        <end position="1397"/>
    </location>
</feature>
<organism evidence="13 14">
    <name type="scientific">Pteropus alecto</name>
    <name type="common">Black flying fox</name>
    <dbReference type="NCBI Taxonomy" id="9402"/>
    <lineage>
        <taxon>Eukaryota</taxon>
        <taxon>Metazoa</taxon>
        <taxon>Chordata</taxon>
        <taxon>Craniata</taxon>
        <taxon>Vertebrata</taxon>
        <taxon>Euteleostomi</taxon>
        <taxon>Mammalia</taxon>
        <taxon>Eutheria</taxon>
        <taxon>Laurasiatheria</taxon>
        <taxon>Chiroptera</taxon>
        <taxon>Yinpterochiroptera</taxon>
        <taxon>Pteropodoidea</taxon>
        <taxon>Pteropodidae</taxon>
        <taxon>Pteropodinae</taxon>
        <taxon>Pteropus</taxon>
    </lineage>
</organism>
<dbReference type="InterPro" id="IPR013085">
    <property type="entry name" value="U1-CZ_Znf_C2H2"/>
</dbReference>
<feature type="region of interest" description="Disordered" evidence="11">
    <location>
        <begin position="1103"/>
        <end position="1146"/>
    </location>
</feature>
<dbReference type="eggNOG" id="KOG2955">
    <property type="taxonomic scope" value="Eukaryota"/>
</dbReference>
<keyword evidence="4 9" id="KW-0862">Zinc</keyword>
<comment type="subunit">
    <text evidence="8">Component of the U1 snRNP. The U1 snRNP is composed of the U1 snRNA and the 7 core Sm proteins SNRPB, SNRPD1, SNRPD2, SNRPD3, SNRPE, SNRPF and SNRPG that assemble in a heptameric protein ring on the Sm site of the small nuclear RNA to form the core snRNP, and at least 3 U1 snRNP-specific proteins SNRNP70/U1-70K, SNRPA/U1-A and SNRPC/U1-C. SNRPC/U1-C interacts with U1 snRNA and the 5' splice-site region of the pre-mRNA. Interacts (via N-terminus) with TIA1 (via C-terminus); thereby promoting spliceosomal U1 snRNP recruitment to 5' splice sites.</text>
</comment>
<dbReference type="GO" id="GO:0005685">
    <property type="term" value="C:U1 snRNP"/>
    <property type="evidence" value="ECO:0007669"/>
    <property type="project" value="UniProtKB-UniRule"/>
</dbReference>
<dbReference type="GO" id="GO:0000387">
    <property type="term" value="P:spliceosomal snRNP assembly"/>
    <property type="evidence" value="ECO:0007669"/>
    <property type="project" value="UniProtKB-UniRule"/>
</dbReference>
<evidence type="ECO:0000256" key="4">
    <source>
        <dbReference type="ARBA" id="ARBA00022833"/>
    </source>
</evidence>
<gene>
    <name evidence="9" type="primary">SNRPC</name>
    <name evidence="13" type="ORF">PAL_GLEAN10007073</name>
</gene>